<proteinExistence type="predicted"/>
<keyword evidence="8" id="KW-1185">Reference proteome</keyword>
<evidence type="ECO:0000256" key="4">
    <source>
        <dbReference type="ARBA" id="ARBA00022989"/>
    </source>
</evidence>
<dbReference type="RefSeq" id="WP_149485725.1">
    <property type="nucleotide sequence ID" value="NZ_CP036150.1"/>
</dbReference>
<dbReference type="AlphaFoldDB" id="A0A5C1QHM6"/>
<keyword evidence="2" id="KW-1003">Cell membrane</keyword>
<comment type="subcellular location">
    <subcellularLocation>
        <location evidence="1">Cell membrane</location>
        <topology evidence="1">Multi-pass membrane protein</topology>
    </subcellularLocation>
</comment>
<dbReference type="GO" id="GO:0043190">
    <property type="term" value="C:ATP-binding cassette (ABC) transporter complex"/>
    <property type="evidence" value="ECO:0007669"/>
    <property type="project" value="TreeGrafter"/>
</dbReference>
<dbReference type="PANTHER" id="PTHR33529:SF6">
    <property type="entry name" value="YJGP_YJGQ FAMILY PERMEASE"/>
    <property type="match status" value="1"/>
</dbReference>
<organism evidence="7 8">
    <name type="scientific">Oceanispirochaeta crateris</name>
    <dbReference type="NCBI Taxonomy" id="2518645"/>
    <lineage>
        <taxon>Bacteria</taxon>
        <taxon>Pseudomonadati</taxon>
        <taxon>Spirochaetota</taxon>
        <taxon>Spirochaetia</taxon>
        <taxon>Spirochaetales</taxon>
        <taxon>Spirochaetaceae</taxon>
        <taxon>Oceanispirochaeta</taxon>
    </lineage>
</organism>
<reference evidence="7 8" key="1">
    <citation type="submission" date="2019-02" db="EMBL/GenBank/DDBJ databases">
        <title>Complete Genome Sequence and Methylome Analysis of free living Spirochaetas.</title>
        <authorList>
            <person name="Fomenkov A."/>
            <person name="Dubinina G."/>
            <person name="Leshcheva N."/>
            <person name="Mikheeva N."/>
            <person name="Grabovich M."/>
            <person name="Vincze T."/>
            <person name="Roberts R.J."/>
        </authorList>
    </citation>
    <scope>NUCLEOTIDE SEQUENCE [LARGE SCALE GENOMIC DNA]</scope>
    <source>
        <strain evidence="7 8">K2</strain>
    </source>
</reference>
<feature type="transmembrane region" description="Helical" evidence="6">
    <location>
        <begin position="349"/>
        <end position="368"/>
    </location>
</feature>
<dbReference type="KEGG" id="ock:EXM22_06450"/>
<protein>
    <submittedName>
        <fullName evidence="7">YjgP/YjgQ family permease</fullName>
    </submittedName>
</protein>
<keyword evidence="4 6" id="KW-1133">Transmembrane helix</keyword>
<dbReference type="EMBL" id="CP036150">
    <property type="protein sequence ID" value="QEN07645.1"/>
    <property type="molecule type" value="Genomic_DNA"/>
</dbReference>
<evidence type="ECO:0000256" key="3">
    <source>
        <dbReference type="ARBA" id="ARBA00022692"/>
    </source>
</evidence>
<sequence length="431" mass="50279">MKTILKRPRSYQTLYLYIAKEFFLSFFVSFLFFFFIFFINQLLLLAEDILSKQVPFSYVMKLIFYSLPSIIAISFPFATLVGTLMTYGRFSSDNEILAMKCSGITYNRIFLPVLLIGILFSFLSFFVNDYLLPVGTINFTRLYREMIFRNPEVELESYSIKYFQDSIIITGQVEGKDIDNLIIIEKDKEANRRIILADEARINDSFEDAGVLSFELDRILDHKSEKRNRGEFLYSEAEGMVYNILLKDITSSIRNPGPREMSSPDVYRTIKEKEVRFNEKVNQRRMKSLALMGNLYGDWLLMNQQSNPREVMSYPVKLENTRQQYQDSLAAEVQDRSLQIWKLEFHQKFSIPFSCLPFVLLAFPLGLYTKRSGKSVGFGIGLFITILYWGMLVAGRTLGIRTFYPPALTMWLPNILIFSTGFILYLFRIKK</sequence>
<evidence type="ECO:0000256" key="6">
    <source>
        <dbReference type="SAM" id="Phobius"/>
    </source>
</evidence>
<gene>
    <name evidence="7" type="ORF">EXM22_06450</name>
</gene>
<evidence type="ECO:0000256" key="5">
    <source>
        <dbReference type="ARBA" id="ARBA00023136"/>
    </source>
</evidence>
<evidence type="ECO:0000256" key="2">
    <source>
        <dbReference type="ARBA" id="ARBA00022475"/>
    </source>
</evidence>
<dbReference type="OrthoDB" id="356563at2"/>
<evidence type="ECO:0000256" key="1">
    <source>
        <dbReference type="ARBA" id="ARBA00004651"/>
    </source>
</evidence>
<dbReference type="GO" id="GO:0015920">
    <property type="term" value="P:lipopolysaccharide transport"/>
    <property type="evidence" value="ECO:0007669"/>
    <property type="project" value="TreeGrafter"/>
</dbReference>
<feature type="transmembrane region" description="Helical" evidence="6">
    <location>
        <begin position="375"/>
        <end position="395"/>
    </location>
</feature>
<dbReference type="Pfam" id="PF03739">
    <property type="entry name" value="LptF_LptG"/>
    <property type="match status" value="1"/>
</dbReference>
<accession>A0A5C1QHM6</accession>
<feature type="transmembrane region" description="Helical" evidence="6">
    <location>
        <begin position="109"/>
        <end position="127"/>
    </location>
</feature>
<feature type="transmembrane region" description="Helical" evidence="6">
    <location>
        <begin position="21"/>
        <end position="43"/>
    </location>
</feature>
<evidence type="ECO:0000313" key="7">
    <source>
        <dbReference type="EMBL" id="QEN07645.1"/>
    </source>
</evidence>
<keyword evidence="3 6" id="KW-0812">Transmembrane</keyword>
<dbReference type="PANTHER" id="PTHR33529">
    <property type="entry name" value="SLR0882 PROTEIN-RELATED"/>
    <property type="match status" value="1"/>
</dbReference>
<dbReference type="Proteomes" id="UP000324209">
    <property type="component" value="Chromosome"/>
</dbReference>
<feature type="transmembrane region" description="Helical" evidence="6">
    <location>
        <begin position="407"/>
        <end position="427"/>
    </location>
</feature>
<keyword evidence="5 6" id="KW-0472">Membrane</keyword>
<name>A0A5C1QHM6_9SPIO</name>
<feature type="transmembrane region" description="Helical" evidence="6">
    <location>
        <begin position="63"/>
        <end position="88"/>
    </location>
</feature>
<dbReference type="InterPro" id="IPR005495">
    <property type="entry name" value="LptG/LptF_permease"/>
</dbReference>
<evidence type="ECO:0000313" key="8">
    <source>
        <dbReference type="Proteomes" id="UP000324209"/>
    </source>
</evidence>